<organism evidence="1">
    <name type="scientific">marine metagenome</name>
    <dbReference type="NCBI Taxonomy" id="408172"/>
    <lineage>
        <taxon>unclassified sequences</taxon>
        <taxon>metagenomes</taxon>
        <taxon>ecological metagenomes</taxon>
    </lineage>
</organism>
<reference evidence="1" key="1">
    <citation type="submission" date="2018-05" db="EMBL/GenBank/DDBJ databases">
        <authorList>
            <person name="Lanie J.A."/>
            <person name="Ng W.-L."/>
            <person name="Kazmierczak K.M."/>
            <person name="Andrzejewski T.M."/>
            <person name="Davidsen T.M."/>
            <person name="Wayne K.J."/>
            <person name="Tettelin H."/>
            <person name="Glass J.I."/>
            <person name="Rusch D."/>
            <person name="Podicherti R."/>
            <person name="Tsui H.-C.T."/>
            <person name="Winkler M.E."/>
        </authorList>
    </citation>
    <scope>NUCLEOTIDE SEQUENCE</scope>
</reference>
<accession>A0A382V529</accession>
<protein>
    <recommendedName>
        <fullName evidence="2">UDP-3-O-[3-hydroxymyristoyl] glucosamine N-acyltransferase non-repeat region domain-containing protein</fullName>
    </recommendedName>
</protein>
<dbReference type="InterPro" id="IPR011004">
    <property type="entry name" value="Trimer_LpxA-like_sf"/>
</dbReference>
<dbReference type="AlphaFoldDB" id="A0A382V529"/>
<sequence>MNISGASVHSTAIIDPKSILRNNVRVGPYVIIGPGVKIG</sequence>
<proteinExistence type="predicted"/>
<dbReference type="Pfam" id="PF00132">
    <property type="entry name" value="Hexapep"/>
    <property type="match status" value="1"/>
</dbReference>
<dbReference type="Gene3D" id="2.160.10.10">
    <property type="entry name" value="Hexapeptide repeat proteins"/>
    <property type="match status" value="1"/>
</dbReference>
<evidence type="ECO:0008006" key="2">
    <source>
        <dbReference type="Google" id="ProtNLM"/>
    </source>
</evidence>
<dbReference type="InterPro" id="IPR001451">
    <property type="entry name" value="Hexapep"/>
</dbReference>
<evidence type="ECO:0000313" key="1">
    <source>
        <dbReference type="EMBL" id="SVD41592.1"/>
    </source>
</evidence>
<name>A0A382V529_9ZZZZ</name>
<gene>
    <name evidence="1" type="ORF">METZ01_LOCUS394446</name>
</gene>
<dbReference type="SUPFAM" id="SSF51161">
    <property type="entry name" value="Trimeric LpxA-like enzymes"/>
    <property type="match status" value="1"/>
</dbReference>
<feature type="non-terminal residue" evidence="1">
    <location>
        <position position="1"/>
    </location>
</feature>
<feature type="non-terminal residue" evidence="1">
    <location>
        <position position="39"/>
    </location>
</feature>
<dbReference type="EMBL" id="UINC01149243">
    <property type="protein sequence ID" value="SVD41592.1"/>
    <property type="molecule type" value="Genomic_DNA"/>
</dbReference>